<dbReference type="NCBIfam" id="TIGR00792">
    <property type="entry name" value="gph"/>
    <property type="match status" value="1"/>
</dbReference>
<comment type="caution">
    <text evidence="8">The sequence shown here is derived from an EMBL/GenBank/DDBJ whole genome shotgun (WGS) entry which is preliminary data.</text>
</comment>
<dbReference type="Pfam" id="PF13347">
    <property type="entry name" value="MFS_2"/>
    <property type="match status" value="1"/>
</dbReference>
<feature type="transmembrane region" description="Helical" evidence="6">
    <location>
        <begin position="51"/>
        <end position="70"/>
    </location>
</feature>
<feature type="transmembrane region" description="Helical" evidence="6">
    <location>
        <begin position="91"/>
        <end position="107"/>
    </location>
</feature>
<keyword evidence="9" id="KW-1185">Reference proteome</keyword>
<dbReference type="InterPro" id="IPR001927">
    <property type="entry name" value="Na/Gal_symport"/>
</dbReference>
<dbReference type="SUPFAM" id="SSF103473">
    <property type="entry name" value="MFS general substrate transporter"/>
    <property type="match status" value="1"/>
</dbReference>
<feature type="transmembrane region" description="Helical" evidence="6">
    <location>
        <begin position="409"/>
        <end position="432"/>
    </location>
</feature>
<evidence type="ECO:0000256" key="6">
    <source>
        <dbReference type="SAM" id="Phobius"/>
    </source>
</evidence>
<dbReference type="CDD" id="cd17332">
    <property type="entry name" value="MFS_MelB_like"/>
    <property type="match status" value="1"/>
</dbReference>
<dbReference type="InterPro" id="IPR020846">
    <property type="entry name" value="MFS_dom"/>
</dbReference>
<name>A0A511W765_9BACI</name>
<keyword evidence="4 6" id="KW-1133">Transmembrane helix</keyword>
<dbReference type="GO" id="GO:0006814">
    <property type="term" value="P:sodium ion transport"/>
    <property type="evidence" value="ECO:0007669"/>
    <property type="project" value="InterPro"/>
</dbReference>
<protein>
    <submittedName>
        <fullName evidence="8">MFS transporter</fullName>
    </submittedName>
</protein>
<feature type="transmembrane region" description="Helical" evidence="6">
    <location>
        <begin position="270"/>
        <end position="289"/>
    </location>
</feature>
<evidence type="ECO:0000256" key="1">
    <source>
        <dbReference type="ARBA" id="ARBA00004651"/>
    </source>
</evidence>
<evidence type="ECO:0000259" key="7">
    <source>
        <dbReference type="PROSITE" id="PS50850"/>
    </source>
</evidence>
<dbReference type="Gene3D" id="1.20.1250.20">
    <property type="entry name" value="MFS general substrate transporter like domains"/>
    <property type="match status" value="2"/>
</dbReference>
<feature type="transmembrane region" description="Helical" evidence="6">
    <location>
        <begin position="324"/>
        <end position="348"/>
    </location>
</feature>
<dbReference type="Proteomes" id="UP000321440">
    <property type="component" value="Unassembled WGS sequence"/>
</dbReference>
<dbReference type="GO" id="GO:0008643">
    <property type="term" value="P:carbohydrate transport"/>
    <property type="evidence" value="ECO:0007669"/>
    <property type="project" value="InterPro"/>
</dbReference>
<feature type="transmembrane region" description="Helical" evidence="6">
    <location>
        <begin position="377"/>
        <end position="397"/>
    </location>
</feature>
<dbReference type="GO" id="GO:0015293">
    <property type="term" value="F:symporter activity"/>
    <property type="evidence" value="ECO:0007669"/>
    <property type="project" value="InterPro"/>
</dbReference>
<feature type="transmembrane region" description="Helical" evidence="6">
    <location>
        <begin position="301"/>
        <end position="318"/>
    </location>
</feature>
<dbReference type="AlphaFoldDB" id="A0A511W765"/>
<evidence type="ECO:0000256" key="5">
    <source>
        <dbReference type="ARBA" id="ARBA00023136"/>
    </source>
</evidence>
<dbReference type="InterPro" id="IPR039672">
    <property type="entry name" value="MFS_2"/>
</dbReference>
<sequence>MSEEGVKNDQALKQPPKKEMWAWGVGSFGTFTIWTLIGSFLTYYYTDVAGLAAGAVGTLMLVARLMDGVTDLGMGSFVDKTRSKHGSARPWLLWMGVPLGVATVLLFSVPDLGDTGKLVYAYVTYILFILVYTSVTIPHKTLMGVMTQDQHSRSLTNIYAQILILSGTLLTMVISEPLAQIVGWTAVASIYGVIVVIALLITFKNVKERTELSTLSGEDGVAAKEGFKALLKNKYWIIVTLFCVVSYAIMALIQGAGIYYARWIIGDSTVFSLIGAALILPMVLGLLFLGPLVKKYGKKNIIIVGSSILIIGQLVRMIEPENLTIFLIGTAIVGIGYMPTIAFVFALTNETIEYGQYKTGIRSPGIINSGTSFGMKVGTGIGMALIGWLLGMSGYIGTADTQPQIALNMILALNIYIPLLLAIVQIVLMLFYRLDREYPKVIEELKK</sequence>
<evidence type="ECO:0000256" key="2">
    <source>
        <dbReference type="ARBA" id="ARBA00022448"/>
    </source>
</evidence>
<feature type="transmembrane region" description="Helical" evidence="6">
    <location>
        <begin position="181"/>
        <end position="203"/>
    </location>
</feature>
<dbReference type="PANTHER" id="PTHR11328:SF24">
    <property type="entry name" value="MAJOR FACILITATOR SUPERFAMILY (MFS) PROFILE DOMAIN-CONTAINING PROTEIN"/>
    <property type="match status" value="1"/>
</dbReference>
<feature type="transmembrane region" description="Helical" evidence="6">
    <location>
        <begin position="235"/>
        <end position="258"/>
    </location>
</feature>
<dbReference type="PANTHER" id="PTHR11328">
    <property type="entry name" value="MAJOR FACILITATOR SUPERFAMILY DOMAIN-CONTAINING PROTEIN"/>
    <property type="match status" value="1"/>
</dbReference>
<gene>
    <name evidence="8" type="ORF">AHA02nite_26330</name>
</gene>
<dbReference type="EMBL" id="BJYA01000019">
    <property type="protein sequence ID" value="GEN46857.1"/>
    <property type="molecule type" value="Genomic_DNA"/>
</dbReference>
<feature type="transmembrane region" description="Helical" evidence="6">
    <location>
        <begin position="21"/>
        <end position="45"/>
    </location>
</feature>
<feature type="transmembrane region" description="Helical" evidence="6">
    <location>
        <begin position="158"/>
        <end position="175"/>
    </location>
</feature>
<evidence type="ECO:0000256" key="3">
    <source>
        <dbReference type="ARBA" id="ARBA00022692"/>
    </source>
</evidence>
<evidence type="ECO:0000313" key="8">
    <source>
        <dbReference type="EMBL" id="GEN46857.1"/>
    </source>
</evidence>
<organism evidence="8 9">
    <name type="scientific">Alkalibacillus haloalkaliphilus</name>
    <dbReference type="NCBI Taxonomy" id="94136"/>
    <lineage>
        <taxon>Bacteria</taxon>
        <taxon>Bacillati</taxon>
        <taxon>Bacillota</taxon>
        <taxon>Bacilli</taxon>
        <taxon>Bacillales</taxon>
        <taxon>Bacillaceae</taxon>
        <taxon>Alkalibacillus</taxon>
    </lineage>
</organism>
<comment type="subcellular location">
    <subcellularLocation>
        <location evidence="1">Cell membrane</location>
        <topology evidence="1">Multi-pass membrane protein</topology>
    </subcellularLocation>
</comment>
<keyword evidence="3 6" id="KW-0812">Transmembrane</keyword>
<reference evidence="8 9" key="1">
    <citation type="submission" date="2019-07" db="EMBL/GenBank/DDBJ databases">
        <title>Whole genome shotgun sequence of Alkalibacillus haloalkaliphilus NBRC 103110.</title>
        <authorList>
            <person name="Hosoyama A."/>
            <person name="Uohara A."/>
            <person name="Ohji S."/>
            <person name="Ichikawa N."/>
        </authorList>
    </citation>
    <scope>NUCLEOTIDE SEQUENCE [LARGE SCALE GENOMIC DNA]</scope>
    <source>
        <strain evidence="8 9">NBRC 103110</strain>
    </source>
</reference>
<accession>A0A511W765</accession>
<dbReference type="PROSITE" id="PS50850">
    <property type="entry name" value="MFS"/>
    <property type="match status" value="1"/>
</dbReference>
<evidence type="ECO:0000313" key="9">
    <source>
        <dbReference type="Proteomes" id="UP000321440"/>
    </source>
</evidence>
<dbReference type="InterPro" id="IPR036259">
    <property type="entry name" value="MFS_trans_sf"/>
</dbReference>
<proteinExistence type="predicted"/>
<feature type="transmembrane region" description="Helical" evidence="6">
    <location>
        <begin position="119"/>
        <end position="137"/>
    </location>
</feature>
<dbReference type="GO" id="GO:0005886">
    <property type="term" value="C:plasma membrane"/>
    <property type="evidence" value="ECO:0007669"/>
    <property type="project" value="UniProtKB-SubCell"/>
</dbReference>
<dbReference type="RefSeq" id="WP_246118866.1">
    <property type="nucleotide sequence ID" value="NZ_BJYA01000019.1"/>
</dbReference>
<evidence type="ECO:0000256" key="4">
    <source>
        <dbReference type="ARBA" id="ARBA00022989"/>
    </source>
</evidence>
<keyword evidence="2" id="KW-0813">Transport</keyword>
<feature type="domain" description="Major facilitator superfamily (MFS) profile" evidence="7">
    <location>
        <begin position="194"/>
        <end position="447"/>
    </location>
</feature>
<keyword evidence="5 6" id="KW-0472">Membrane</keyword>